<accession>A0A1G9ULQ6</accession>
<dbReference type="Proteomes" id="UP000199370">
    <property type="component" value="Unassembled WGS sequence"/>
</dbReference>
<dbReference type="AlphaFoldDB" id="A0A1G9ULQ6"/>
<gene>
    <name evidence="1" type="ORF">SAMN05192554_104197</name>
</gene>
<reference evidence="1 2" key="1">
    <citation type="submission" date="2016-10" db="EMBL/GenBank/DDBJ databases">
        <authorList>
            <person name="de Groot N.N."/>
        </authorList>
    </citation>
    <scope>NUCLEOTIDE SEQUENCE [LARGE SCALE GENOMIC DNA]</scope>
    <source>
        <strain evidence="2">EB21,IBRC-M 10013,KCTC 4048</strain>
    </source>
</reference>
<dbReference type="Pfam" id="PF24335">
    <property type="entry name" value="DUF7503"/>
    <property type="match status" value="1"/>
</dbReference>
<dbReference type="OrthoDB" id="210272at2157"/>
<evidence type="ECO:0000313" key="1">
    <source>
        <dbReference type="EMBL" id="SDM60787.1"/>
    </source>
</evidence>
<evidence type="ECO:0000313" key="2">
    <source>
        <dbReference type="Proteomes" id="UP000199370"/>
    </source>
</evidence>
<name>A0A1G9ULQ6_9EURY</name>
<dbReference type="RefSeq" id="WP_175526385.1">
    <property type="nucleotide sequence ID" value="NZ_FNIA01000004.1"/>
</dbReference>
<organism evidence="1 2">
    <name type="scientific">Haloarchaeobius iranensis</name>
    <dbReference type="NCBI Taxonomy" id="996166"/>
    <lineage>
        <taxon>Archaea</taxon>
        <taxon>Methanobacteriati</taxon>
        <taxon>Methanobacteriota</taxon>
        <taxon>Stenosarchaea group</taxon>
        <taxon>Halobacteria</taxon>
        <taxon>Halobacteriales</taxon>
        <taxon>Halorubellaceae</taxon>
        <taxon>Haloarchaeobius</taxon>
    </lineage>
</organism>
<dbReference type="InterPro" id="IPR055926">
    <property type="entry name" value="DUF7503"/>
</dbReference>
<sequence length="45" mass="4715">MSDKGTMSDWLSEHPRMIGVLFMIGLLLMQAAPVVATGAEASPGP</sequence>
<keyword evidence="2" id="KW-1185">Reference proteome</keyword>
<protein>
    <submittedName>
        <fullName evidence="1">Uncharacterized protein</fullName>
    </submittedName>
</protein>
<dbReference type="EMBL" id="FNIA01000004">
    <property type="protein sequence ID" value="SDM60787.1"/>
    <property type="molecule type" value="Genomic_DNA"/>
</dbReference>
<proteinExistence type="predicted"/>